<organism evidence="1 2">
    <name type="scientific">Mogibacterium timidum ATCC 33093</name>
    <dbReference type="NCBI Taxonomy" id="1401079"/>
    <lineage>
        <taxon>Bacteria</taxon>
        <taxon>Bacillati</taxon>
        <taxon>Bacillota</taxon>
        <taxon>Clostridia</taxon>
        <taxon>Peptostreptococcales</taxon>
        <taxon>Anaerovoracaceae</taxon>
        <taxon>Mogibacterium</taxon>
    </lineage>
</organism>
<evidence type="ECO:0000313" key="1">
    <source>
        <dbReference type="EMBL" id="EUC52461.1"/>
    </source>
</evidence>
<reference evidence="1 2" key="1">
    <citation type="submission" date="2014-01" db="EMBL/GenBank/DDBJ databases">
        <authorList>
            <person name="Durkin A.S."/>
            <person name="McCorrison J."/>
            <person name="Torralba M."/>
            <person name="Gillis M."/>
            <person name="Haft D.H."/>
            <person name="Methe B."/>
            <person name="Sutton G."/>
            <person name="Nelson K.E."/>
        </authorList>
    </citation>
    <scope>NUCLEOTIDE SEQUENCE [LARGE SCALE GENOMIC DNA]</scope>
    <source>
        <strain evidence="1 2">ATCC 33093</strain>
    </source>
</reference>
<accession>X8ITU3</accession>
<dbReference type="Proteomes" id="UP000022645">
    <property type="component" value="Unassembled WGS sequence"/>
</dbReference>
<gene>
    <name evidence="1" type="ORF">HMPREF0581_1121</name>
</gene>
<name>X8ITU3_9FIRM</name>
<dbReference type="EMBL" id="JALU01000016">
    <property type="protein sequence ID" value="EUC52461.1"/>
    <property type="molecule type" value="Genomic_DNA"/>
</dbReference>
<dbReference type="AlphaFoldDB" id="X8ITU3"/>
<evidence type="ECO:0000313" key="2">
    <source>
        <dbReference type="Proteomes" id="UP000022645"/>
    </source>
</evidence>
<proteinExistence type="predicted"/>
<sequence>MPRLFVCLRYLGTDMSKHFMDNFAICKAKMQREKKNNY</sequence>
<comment type="caution">
    <text evidence="1">The sequence shown here is derived from an EMBL/GenBank/DDBJ whole genome shotgun (WGS) entry which is preliminary data.</text>
</comment>
<protein>
    <submittedName>
        <fullName evidence="1">Uncharacterized protein</fullName>
    </submittedName>
</protein>